<dbReference type="SUPFAM" id="SSF56112">
    <property type="entry name" value="Protein kinase-like (PK-like)"/>
    <property type="match status" value="1"/>
</dbReference>
<dbReference type="GO" id="GO:0032968">
    <property type="term" value="P:positive regulation of transcription elongation by RNA polymerase II"/>
    <property type="evidence" value="ECO:0007669"/>
    <property type="project" value="TreeGrafter"/>
</dbReference>
<dbReference type="EMBL" id="HBIK01037866">
    <property type="protein sequence ID" value="CAE0392750.1"/>
    <property type="molecule type" value="Transcribed_RNA"/>
</dbReference>
<feature type="compositionally biased region" description="Polar residues" evidence="10">
    <location>
        <begin position="307"/>
        <end position="325"/>
    </location>
</feature>
<evidence type="ECO:0000256" key="5">
    <source>
        <dbReference type="ARBA" id="ARBA00022840"/>
    </source>
</evidence>
<comment type="subunit">
    <text evidence="6">May form a complex composed of at least the catalytic subunit CRK2 and a cyclin.</text>
</comment>
<feature type="region of interest" description="Disordered" evidence="10">
    <location>
        <begin position="307"/>
        <end position="347"/>
    </location>
</feature>
<dbReference type="FunFam" id="1.10.510.10:FF:000624">
    <property type="entry name" value="Mitogen-activated protein kinase"/>
    <property type="match status" value="1"/>
</dbReference>
<dbReference type="GO" id="GO:0000307">
    <property type="term" value="C:cyclin-dependent protein kinase holoenzyme complex"/>
    <property type="evidence" value="ECO:0007669"/>
    <property type="project" value="TreeGrafter"/>
</dbReference>
<reference evidence="12" key="1">
    <citation type="submission" date="2021-01" db="EMBL/GenBank/DDBJ databases">
        <authorList>
            <person name="Corre E."/>
            <person name="Pelletier E."/>
            <person name="Niang G."/>
            <person name="Scheremetjew M."/>
            <person name="Finn R."/>
            <person name="Kale V."/>
            <person name="Holt S."/>
            <person name="Cochrane G."/>
            <person name="Meng A."/>
            <person name="Brown T."/>
            <person name="Cohen L."/>
        </authorList>
    </citation>
    <scope>NUCLEOTIDE SEQUENCE</scope>
    <source>
        <strain evidence="12">CT5</strain>
    </source>
</reference>
<evidence type="ECO:0000256" key="9">
    <source>
        <dbReference type="ARBA" id="ARBA00042858"/>
    </source>
</evidence>
<dbReference type="GO" id="GO:0005634">
    <property type="term" value="C:nucleus"/>
    <property type="evidence" value="ECO:0007669"/>
    <property type="project" value="TreeGrafter"/>
</dbReference>
<evidence type="ECO:0000256" key="10">
    <source>
        <dbReference type="SAM" id="MobiDB-lite"/>
    </source>
</evidence>
<evidence type="ECO:0000256" key="4">
    <source>
        <dbReference type="ARBA" id="ARBA00022777"/>
    </source>
</evidence>
<evidence type="ECO:0000256" key="2">
    <source>
        <dbReference type="ARBA" id="ARBA00022679"/>
    </source>
</evidence>
<keyword evidence="4" id="KW-0418">Kinase</keyword>
<evidence type="ECO:0000259" key="11">
    <source>
        <dbReference type="PROSITE" id="PS50011"/>
    </source>
</evidence>
<dbReference type="InterPro" id="IPR050108">
    <property type="entry name" value="CDK"/>
</dbReference>
<feature type="compositionally biased region" description="Basic and acidic residues" evidence="10">
    <location>
        <begin position="199"/>
        <end position="211"/>
    </location>
</feature>
<dbReference type="PANTHER" id="PTHR24056">
    <property type="entry name" value="CELL DIVISION PROTEIN KINASE"/>
    <property type="match status" value="1"/>
</dbReference>
<sequence length="347" mass="38389">MHRDIKGANLLISSKGIVKLADFGLARRFNAQITHYTNRVVTLWYRAPELLLGSKNYTTSIDMWSVGCFFAELLTNKPLFPGTSESMQLDLIFGKLGFPSEENFPGVTKMGPFSQLTNKPLYKYKLREHFSNTVNSSSKADDYALDLIAKMLLYDPNKRISAADALNHPYFHSEPLPCLPSNLPQFDQDFHEYTVKMERAKQKKMEQESHNKSASSGSNGSGGSSSLKAPRKLDSLIQNENFKVQKAQKDMSANGATHLFETKHTPGEGKKIVRKRAHSEVKVFKIPANKSKVIALSSSNNLDAVPAFTQNGETTSGVDQGSIPNAGNGYFPPHPKSTSNGSDKEKV</sequence>
<evidence type="ECO:0000256" key="8">
    <source>
        <dbReference type="ARBA" id="ARBA00041902"/>
    </source>
</evidence>
<proteinExistence type="predicted"/>
<evidence type="ECO:0000256" key="6">
    <source>
        <dbReference type="ARBA" id="ARBA00038543"/>
    </source>
</evidence>
<feature type="region of interest" description="Disordered" evidence="10">
    <location>
        <begin position="199"/>
        <end position="229"/>
    </location>
</feature>
<keyword evidence="2" id="KW-0808">Transferase</keyword>
<evidence type="ECO:0000256" key="3">
    <source>
        <dbReference type="ARBA" id="ARBA00022741"/>
    </source>
</evidence>
<name>A0A7S3KTR7_EUPCR</name>
<feature type="domain" description="Protein kinase" evidence="11">
    <location>
        <begin position="1"/>
        <end position="171"/>
    </location>
</feature>
<dbReference type="GO" id="GO:0008353">
    <property type="term" value="F:RNA polymerase II CTD heptapeptide repeat kinase activity"/>
    <property type="evidence" value="ECO:0007669"/>
    <property type="project" value="TreeGrafter"/>
</dbReference>
<keyword evidence="5" id="KW-0067">ATP-binding</keyword>
<accession>A0A7S3KTR7</accession>
<dbReference type="PROSITE" id="PS50011">
    <property type="entry name" value="PROTEIN_KINASE_DOM"/>
    <property type="match status" value="1"/>
</dbReference>
<dbReference type="InterPro" id="IPR000719">
    <property type="entry name" value="Prot_kinase_dom"/>
</dbReference>
<dbReference type="GO" id="GO:0005524">
    <property type="term" value="F:ATP binding"/>
    <property type="evidence" value="ECO:0007669"/>
    <property type="project" value="UniProtKB-KW"/>
</dbReference>
<keyword evidence="1" id="KW-0723">Serine/threonine-protein kinase</keyword>
<protein>
    <recommendedName>
        <fullName evidence="7">Cyclin-dependent kinase 2 homolog</fullName>
    </recommendedName>
    <alternativeName>
        <fullName evidence="8">Cell division control protein 2 homolog</fullName>
    </alternativeName>
    <alternativeName>
        <fullName evidence="9">cdc2-related kinase 2</fullName>
    </alternativeName>
</protein>
<evidence type="ECO:0000256" key="7">
    <source>
        <dbReference type="ARBA" id="ARBA00039612"/>
    </source>
</evidence>
<organism evidence="12">
    <name type="scientific">Euplotes crassus</name>
    <dbReference type="NCBI Taxonomy" id="5936"/>
    <lineage>
        <taxon>Eukaryota</taxon>
        <taxon>Sar</taxon>
        <taxon>Alveolata</taxon>
        <taxon>Ciliophora</taxon>
        <taxon>Intramacronucleata</taxon>
        <taxon>Spirotrichea</taxon>
        <taxon>Hypotrichia</taxon>
        <taxon>Euplotida</taxon>
        <taxon>Euplotidae</taxon>
        <taxon>Moneuplotes</taxon>
    </lineage>
</organism>
<dbReference type="AlphaFoldDB" id="A0A7S3KTR7"/>
<evidence type="ECO:0000313" key="12">
    <source>
        <dbReference type="EMBL" id="CAE0392750.1"/>
    </source>
</evidence>
<keyword evidence="3" id="KW-0547">Nucleotide-binding</keyword>
<gene>
    <name evidence="12" type="ORF">ECRA1380_LOCUS17727</name>
</gene>
<dbReference type="InterPro" id="IPR011009">
    <property type="entry name" value="Kinase-like_dom_sf"/>
</dbReference>
<dbReference type="Gene3D" id="1.10.510.10">
    <property type="entry name" value="Transferase(Phosphotransferase) domain 1"/>
    <property type="match status" value="1"/>
</dbReference>
<dbReference type="SMART" id="SM00220">
    <property type="entry name" value="S_TKc"/>
    <property type="match status" value="1"/>
</dbReference>
<dbReference type="PANTHER" id="PTHR24056:SF546">
    <property type="entry name" value="CYCLIN-DEPENDENT KINASE 12"/>
    <property type="match status" value="1"/>
</dbReference>
<dbReference type="Pfam" id="PF00069">
    <property type="entry name" value="Pkinase"/>
    <property type="match status" value="1"/>
</dbReference>
<evidence type="ECO:0000256" key="1">
    <source>
        <dbReference type="ARBA" id="ARBA00022527"/>
    </source>
</evidence>